<reference evidence="1" key="1">
    <citation type="journal article" date="2012" name="Proc. Natl. Acad. Sci. U.S.A.">
        <title>Cell-to-cell movement of plastids in plants.</title>
        <authorList>
            <person name="Thyssen G."/>
            <person name="Svab Z."/>
            <person name="Maliga P."/>
        </authorList>
    </citation>
    <scope>NUCLEOTIDE SEQUENCE</scope>
</reference>
<proteinExistence type="predicted"/>
<keyword evidence="1" id="KW-0934">Plastid</keyword>
<gene>
    <name evidence="1" type="primary">rpl16</name>
</gene>
<dbReference type="AlphaFoldDB" id="G3LV41"/>
<dbReference type="EMBL" id="JN563929">
    <property type="protein sequence ID" value="AEO95590.1"/>
    <property type="molecule type" value="Genomic_DNA"/>
</dbReference>
<geneLocation type="chloroplast" evidence="1"/>
<protein>
    <submittedName>
        <fullName evidence="1">Uncharacterized protein</fullName>
    </submittedName>
</protein>
<dbReference type="RefSeq" id="YP_004891645.1">
    <property type="nucleotide sequence ID" value="NC_016068.1"/>
</dbReference>
<accession>G3LV41</accession>
<keyword evidence="1" id="KW-0150">Chloroplast</keyword>
<sequence>MGTTELVNAKDSIEKGILMVHWSGWRNEPEINSCIRRSEKSRVNPTNEIGIERVNIRPRKLFLLQNLGQYNKGQNKDLV</sequence>
<organism evidence="1">
    <name type="scientific">Nicotiana undulata</name>
    <dbReference type="NCBI Taxonomy" id="118713"/>
    <lineage>
        <taxon>Eukaryota</taxon>
        <taxon>Viridiplantae</taxon>
        <taxon>Streptophyta</taxon>
        <taxon>Embryophyta</taxon>
        <taxon>Tracheophyta</taxon>
        <taxon>Spermatophyta</taxon>
        <taxon>Magnoliopsida</taxon>
        <taxon>eudicotyledons</taxon>
        <taxon>Gunneridae</taxon>
        <taxon>Pentapetalae</taxon>
        <taxon>asterids</taxon>
        <taxon>lamiids</taxon>
        <taxon>Solanales</taxon>
        <taxon>Solanaceae</taxon>
        <taxon>Nicotianoideae</taxon>
        <taxon>Nicotianeae</taxon>
        <taxon>Nicotiana</taxon>
    </lineage>
</organism>
<name>G3LV41_9SOLA</name>
<evidence type="ECO:0000313" key="1">
    <source>
        <dbReference type="EMBL" id="AEO95590.1"/>
    </source>
</evidence>